<dbReference type="GO" id="GO:0016757">
    <property type="term" value="F:glycosyltransferase activity"/>
    <property type="evidence" value="ECO:0007669"/>
    <property type="project" value="UniProtKB-KW"/>
</dbReference>
<organism evidence="4 5">
    <name type="scientific">Bythopirellula goksoeyrii</name>
    <dbReference type="NCBI Taxonomy" id="1400387"/>
    <lineage>
        <taxon>Bacteria</taxon>
        <taxon>Pseudomonadati</taxon>
        <taxon>Planctomycetota</taxon>
        <taxon>Planctomycetia</taxon>
        <taxon>Pirellulales</taxon>
        <taxon>Lacipirellulaceae</taxon>
        <taxon>Bythopirellula</taxon>
    </lineage>
</organism>
<dbReference type="CDD" id="cd18612">
    <property type="entry name" value="GH130_Lin0857-like"/>
    <property type="match status" value="1"/>
</dbReference>
<evidence type="ECO:0000313" key="5">
    <source>
        <dbReference type="Proteomes" id="UP000323917"/>
    </source>
</evidence>
<dbReference type="InterPro" id="IPR023296">
    <property type="entry name" value="Glyco_hydro_beta-prop_sf"/>
</dbReference>
<dbReference type="EC" id="2.4.1.-" evidence="4"/>
<dbReference type="Pfam" id="PF04041">
    <property type="entry name" value="Glyco_hydro_130"/>
    <property type="match status" value="1"/>
</dbReference>
<comment type="similarity">
    <text evidence="3">Belongs to the glycosyl hydrolase 130 family.</text>
</comment>
<name>A0A5B9QAF7_9BACT</name>
<dbReference type="OrthoDB" id="9759709at2"/>
<keyword evidence="5" id="KW-1185">Reference proteome</keyword>
<reference evidence="4 5" key="1">
    <citation type="submission" date="2019-08" db="EMBL/GenBank/DDBJ databases">
        <title>Deep-cultivation of Planctomycetes and their phenomic and genomic characterization uncovers novel biology.</title>
        <authorList>
            <person name="Wiegand S."/>
            <person name="Jogler M."/>
            <person name="Boedeker C."/>
            <person name="Pinto D."/>
            <person name="Vollmers J."/>
            <person name="Rivas-Marin E."/>
            <person name="Kohn T."/>
            <person name="Peeters S.H."/>
            <person name="Heuer A."/>
            <person name="Rast P."/>
            <person name="Oberbeckmann S."/>
            <person name="Bunk B."/>
            <person name="Jeske O."/>
            <person name="Meyerdierks A."/>
            <person name="Storesund J.E."/>
            <person name="Kallscheuer N."/>
            <person name="Luecker S."/>
            <person name="Lage O.M."/>
            <person name="Pohl T."/>
            <person name="Merkel B.J."/>
            <person name="Hornburger P."/>
            <person name="Mueller R.-W."/>
            <person name="Bruemmer F."/>
            <person name="Labrenz M."/>
            <person name="Spormann A.M."/>
            <person name="Op den Camp H."/>
            <person name="Overmann J."/>
            <person name="Amann R."/>
            <person name="Jetten M.S.M."/>
            <person name="Mascher T."/>
            <person name="Medema M.H."/>
            <person name="Devos D.P."/>
            <person name="Kaster A.-K."/>
            <person name="Ovreas L."/>
            <person name="Rohde M."/>
            <person name="Galperin M.Y."/>
            <person name="Jogler C."/>
        </authorList>
    </citation>
    <scope>NUCLEOTIDE SEQUENCE [LARGE SCALE GENOMIC DNA]</scope>
    <source>
        <strain evidence="4 5">Pr1d</strain>
    </source>
</reference>
<gene>
    <name evidence="4" type="ORF">Pr1d_20110</name>
</gene>
<protein>
    <submittedName>
        <fullName evidence="4">Beta-1,4-mannooligosaccharide phosphorylase</fullName>
        <ecNumber evidence="4">2.4.1.-</ecNumber>
    </submittedName>
</protein>
<dbReference type="SUPFAM" id="SSF75005">
    <property type="entry name" value="Arabinanase/levansucrase/invertase"/>
    <property type="match status" value="1"/>
</dbReference>
<keyword evidence="1 4" id="KW-0328">Glycosyltransferase</keyword>
<dbReference type="RefSeq" id="WP_148073341.1">
    <property type="nucleotide sequence ID" value="NZ_CP042913.1"/>
</dbReference>
<dbReference type="Proteomes" id="UP000323917">
    <property type="component" value="Chromosome"/>
</dbReference>
<evidence type="ECO:0000256" key="2">
    <source>
        <dbReference type="ARBA" id="ARBA00022679"/>
    </source>
</evidence>
<keyword evidence="2 4" id="KW-0808">Transferase</keyword>
<dbReference type="AlphaFoldDB" id="A0A5B9QAF7"/>
<accession>A0A5B9QAF7</accession>
<proteinExistence type="inferred from homology"/>
<dbReference type="EMBL" id="CP042913">
    <property type="protein sequence ID" value="QEG34729.1"/>
    <property type="molecule type" value="Genomic_DNA"/>
</dbReference>
<dbReference type="InterPro" id="IPR007184">
    <property type="entry name" value="Mannoside_phosphorylase"/>
</dbReference>
<evidence type="ECO:0000256" key="1">
    <source>
        <dbReference type="ARBA" id="ARBA00022676"/>
    </source>
</evidence>
<sequence length="348" mass="38800">MADIAKRFAQNPLLGPADIPPSLEGMNVECLLNPGVFRFKNKTWLLLRVAERPVQSPGKTSFPILAENGRLQILEFDSADPKLDLSDARIISYDNKDYLTTMSHLRLVASEDGINFSEHPSYPAMCGQGELEAYGIEDCRVTQIEETYYLTFTQVSAHGVGVGLRSTTDWRMIRELGMILPPHNKDCAVFDDRIGGKYYALHRPSSQFIGGNYIWIAESPDLVHWGQHRCLAHSRPGMWDSARVGAGAAPIRTSNGWLEIYHGADAQNRYCLGALLLDLEQPWKVLARSSEPIMEPIAEYERIGFFGNVVFTNGHLVTGDELTIYYGASDSVICGARFSIEQILQTLS</sequence>
<dbReference type="PANTHER" id="PTHR34106">
    <property type="entry name" value="GLYCOSIDASE"/>
    <property type="match status" value="1"/>
</dbReference>
<dbReference type="PANTHER" id="PTHR34106:SF5">
    <property type="entry name" value="GLYCOSIDASE"/>
    <property type="match status" value="1"/>
</dbReference>
<evidence type="ECO:0000256" key="3">
    <source>
        <dbReference type="ARBA" id="ARBA00024356"/>
    </source>
</evidence>
<dbReference type="KEGG" id="bgok:Pr1d_20110"/>
<dbReference type="Gene3D" id="2.115.10.20">
    <property type="entry name" value="Glycosyl hydrolase domain, family 43"/>
    <property type="match status" value="1"/>
</dbReference>
<dbReference type="PIRSF" id="PIRSF016202">
    <property type="entry name" value="PH1107"/>
    <property type="match status" value="1"/>
</dbReference>
<evidence type="ECO:0000313" key="4">
    <source>
        <dbReference type="EMBL" id="QEG34729.1"/>
    </source>
</evidence>